<dbReference type="PROSITE" id="PS00606">
    <property type="entry name" value="KS3_1"/>
    <property type="match status" value="1"/>
</dbReference>
<evidence type="ECO:0000313" key="7">
    <source>
        <dbReference type="Proteomes" id="UP000248857"/>
    </source>
</evidence>
<dbReference type="GO" id="GO:0004315">
    <property type="term" value="F:3-oxoacyl-[acyl-carrier-protein] synthase activity"/>
    <property type="evidence" value="ECO:0007669"/>
    <property type="project" value="UniProtKB-EC"/>
</dbReference>
<dbReference type="Gene3D" id="3.30.70.3290">
    <property type="match status" value="1"/>
</dbReference>
<dbReference type="OrthoDB" id="499075at2"/>
<dbReference type="PROSITE" id="PS52004">
    <property type="entry name" value="KS3_2"/>
    <property type="match status" value="1"/>
</dbReference>
<proteinExistence type="inferred from homology"/>
<name>A0A2W1JHZ7_9CYAN</name>
<dbReference type="InterPro" id="IPR050091">
    <property type="entry name" value="PKS_NRPS_Biosynth_Enz"/>
</dbReference>
<evidence type="ECO:0000256" key="1">
    <source>
        <dbReference type="ARBA" id="ARBA00022450"/>
    </source>
</evidence>
<reference evidence="6 7" key="1">
    <citation type="journal article" date="2018" name="Sci. Rep.">
        <title>A novel species of the marine cyanobacterium Acaryochloris with a unique pigment content and lifestyle.</title>
        <authorList>
            <person name="Partensky F."/>
            <person name="Six C."/>
            <person name="Ratin M."/>
            <person name="Garczarek L."/>
            <person name="Vaulot D."/>
            <person name="Probert I."/>
            <person name="Calteau A."/>
            <person name="Gourvil P."/>
            <person name="Marie D."/>
            <person name="Grebert T."/>
            <person name="Bouchier C."/>
            <person name="Le Panse S."/>
            <person name="Gachenot M."/>
            <person name="Rodriguez F."/>
            <person name="Garrido J.L."/>
        </authorList>
    </citation>
    <scope>NUCLEOTIDE SEQUENCE [LARGE SCALE GENOMIC DNA]</scope>
    <source>
        <strain evidence="6 7">RCC1774</strain>
    </source>
</reference>
<evidence type="ECO:0000256" key="2">
    <source>
        <dbReference type="ARBA" id="ARBA00022553"/>
    </source>
</evidence>
<protein>
    <submittedName>
        <fullName evidence="6">Phthiocerol synthesis polyketide synthase type IPpsD</fullName>
        <ecNumber evidence="6">2.3.1.41</ecNumber>
    </submittedName>
</protein>
<evidence type="ECO:0000256" key="3">
    <source>
        <dbReference type="ARBA" id="ARBA00022679"/>
    </source>
</evidence>
<keyword evidence="7" id="KW-1185">Reference proteome</keyword>
<feature type="domain" description="Ketosynthase family 3 (KS3)" evidence="5">
    <location>
        <begin position="33"/>
        <end position="455"/>
    </location>
</feature>
<dbReference type="Gene3D" id="3.40.47.10">
    <property type="match status" value="1"/>
</dbReference>
<dbReference type="GO" id="GO:0004312">
    <property type="term" value="F:fatty acid synthase activity"/>
    <property type="evidence" value="ECO:0007669"/>
    <property type="project" value="TreeGrafter"/>
</dbReference>
<dbReference type="InterPro" id="IPR020841">
    <property type="entry name" value="PKS_Beta-ketoAc_synthase_dom"/>
</dbReference>
<dbReference type="EMBL" id="PQWO01000006">
    <property type="protein sequence ID" value="PZD73160.1"/>
    <property type="molecule type" value="Genomic_DNA"/>
</dbReference>
<comment type="caution">
    <text evidence="6">The sequence shown here is derived from an EMBL/GenBank/DDBJ whole genome shotgun (WGS) entry which is preliminary data.</text>
</comment>
<dbReference type="InterPro" id="IPR014031">
    <property type="entry name" value="Ketoacyl_synth_C"/>
</dbReference>
<dbReference type="RefSeq" id="WP_110986204.1">
    <property type="nucleotide sequence ID" value="NZ_CAWNWM010000006.1"/>
</dbReference>
<dbReference type="SMART" id="SM00825">
    <property type="entry name" value="PKS_KS"/>
    <property type="match status" value="1"/>
</dbReference>
<dbReference type="PANTHER" id="PTHR43775">
    <property type="entry name" value="FATTY ACID SYNTHASE"/>
    <property type="match status" value="1"/>
</dbReference>
<dbReference type="SUPFAM" id="SSF53901">
    <property type="entry name" value="Thiolase-like"/>
    <property type="match status" value="1"/>
</dbReference>
<accession>A0A2W1JHZ7</accession>
<dbReference type="Pfam" id="PF00109">
    <property type="entry name" value="ketoacyl-synt"/>
    <property type="match status" value="1"/>
</dbReference>
<dbReference type="GO" id="GO:0005886">
    <property type="term" value="C:plasma membrane"/>
    <property type="evidence" value="ECO:0007669"/>
    <property type="project" value="TreeGrafter"/>
</dbReference>
<organism evidence="6 7">
    <name type="scientific">Acaryochloris thomasi RCC1774</name>
    <dbReference type="NCBI Taxonomy" id="1764569"/>
    <lineage>
        <taxon>Bacteria</taxon>
        <taxon>Bacillati</taxon>
        <taxon>Cyanobacteriota</taxon>
        <taxon>Cyanophyceae</taxon>
        <taxon>Acaryochloridales</taxon>
        <taxon>Acaryochloridaceae</taxon>
        <taxon>Acaryochloris</taxon>
        <taxon>Acaryochloris thomasi</taxon>
    </lineage>
</organism>
<dbReference type="InterPro" id="IPR018201">
    <property type="entry name" value="Ketoacyl_synth_AS"/>
</dbReference>
<dbReference type="FunFam" id="3.40.47.10:FF:000019">
    <property type="entry name" value="Polyketide synthase type I"/>
    <property type="match status" value="1"/>
</dbReference>
<dbReference type="PANTHER" id="PTHR43775:SF37">
    <property type="entry name" value="SI:DKEY-61P9.11"/>
    <property type="match status" value="1"/>
</dbReference>
<evidence type="ECO:0000259" key="5">
    <source>
        <dbReference type="PROSITE" id="PS52004"/>
    </source>
</evidence>
<dbReference type="CDD" id="cd00833">
    <property type="entry name" value="PKS"/>
    <property type="match status" value="1"/>
</dbReference>
<dbReference type="GO" id="GO:0005737">
    <property type="term" value="C:cytoplasm"/>
    <property type="evidence" value="ECO:0007669"/>
    <property type="project" value="TreeGrafter"/>
</dbReference>
<dbReference type="EC" id="2.3.1.41" evidence="6"/>
<dbReference type="GO" id="GO:0071770">
    <property type="term" value="P:DIM/DIP cell wall layer assembly"/>
    <property type="evidence" value="ECO:0007669"/>
    <property type="project" value="TreeGrafter"/>
</dbReference>
<keyword evidence="3 4" id="KW-0808">Transferase</keyword>
<keyword evidence="2" id="KW-0597">Phosphoprotein</keyword>
<dbReference type="GO" id="GO:0006633">
    <property type="term" value="P:fatty acid biosynthetic process"/>
    <property type="evidence" value="ECO:0007669"/>
    <property type="project" value="InterPro"/>
</dbReference>
<dbReference type="Proteomes" id="UP000248857">
    <property type="component" value="Unassembled WGS sequence"/>
</dbReference>
<dbReference type="Pfam" id="PF22621">
    <property type="entry name" value="CurL-like_PKS_C"/>
    <property type="match status" value="1"/>
</dbReference>
<sequence length="631" mass="68052">MDSHDQSLSPTKRALQAIQLLQAKVEALEKARDQPIAVIGLGCRFPGASNPSEFWELLQGGKDAISEIPRDRWDINRYYSPDPGSPGKMTTRYGGFVSDLLDFDAKFFRVSPREAMSLDPQQRLLLEVSWEALENAGLAPDSLADRQVGVFVGISAIDYWHQLLKRDADDIDAYLITGNTHSVASGRISYLLGLTGPSLSVDTACSSSLSAMHLACQSLRHDECSVAIAGGVNGILNPEATINFSKAQMLSADGRCKSFDQAADGFGRAEGCGVVVLRRLSDAVADGDNIRAVILGSALNHTGRTSGLTVPKGPAQQQVIRDAIATTKLTPSQISYIEAHGTGTALGDPIELGALREVFGPHRSEPLLVGSVKTNIGHLEAASGMAGLIKVVLSLQHSAIPANLHFKTPTPHFDWSQPLQVPTQLTPWPSSDSPRTAGVSAFGFNGTNAHLIVSEPPDISISQVPPLPYQLLTLSARSALALQQLINRYINFLKHRPQLSSLGELCWTANTGRSHFPHRLAVIAASVSELQKHLLAVSQGTTPTGVIQGQGNNASTSTVQLSHQQIQVSGLSNKVQKIPLPPPSEQWLLVLKALAEQYVMGASIHWQTSGFQPYRKIELPTYPFQRQHYGL</sequence>
<evidence type="ECO:0000256" key="4">
    <source>
        <dbReference type="RuleBase" id="RU003694"/>
    </source>
</evidence>
<dbReference type="InterPro" id="IPR014030">
    <property type="entry name" value="Ketoacyl_synth_N"/>
</dbReference>
<evidence type="ECO:0000313" key="6">
    <source>
        <dbReference type="EMBL" id="PZD73160.1"/>
    </source>
</evidence>
<comment type="similarity">
    <text evidence="4">Belongs to the thiolase-like superfamily. Beta-ketoacyl-ACP synthases family.</text>
</comment>
<gene>
    <name evidence="6" type="primary">ppsD</name>
    <name evidence="6" type="ORF">C1752_02241</name>
</gene>
<dbReference type="Pfam" id="PF02801">
    <property type="entry name" value="Ketoacyl-synt_C"/>
    <property type="match status" value="1"/>
</dbReference>
<dbReference type="AlphaFoldDB" id="A0A2W1JHZ7"/>
<dbReference type="InterPro" id="IPR016039">
    <property type="entry name" value="Thiolase-like"/>
</dbReference>
<keyword evidence="1" id="KW-0596">Phosphopantetheine</keyword>
<keyword evidence="6" id="KW-0012">Acyltransferase</keyword>